<dbReference type="Proteomes" id="UP000250831">
    <property type="component" value="Unassembled WGS sequence"/>
</dbReference>
<feature type="domain" description="HTH araC/xylS-type" evidence="4">
    <location>
        <begin position="234"/>
        <end position="335"/>
    </location>
</feature>
<dbReference type="GO" id="GO:0043565">
    <property type="term" value="F:sequence-specific DNA binding"/>
    <property type="evidence" value="ECO:0007669"/>
    <property type="project" value="InterPro"/>
</dbReference>
<dbReference type="InterPro" id="IPR020449">
    <property type="entry name" value="Tscrpt_reg_AraC-type_HTH"/>
</dbReference>
<reference evidence="5 6" key="1">
    <citation type="submission" date="2018-04" db="EMBL/GenBank/DDBJ databases">
        <title>Sphingobacterium sp. M46 Genome.</title>
        <authorList>
            <person name="Cheng J."/>
            <person name="Li Y."/>
        </authorList>
    </citation>
    <scope>NUCLEOTIDE SEQUENCE [LARGE SCALE GENOMIC DNA]</scope>
    <source>
        <strain evidence="5 6">M46</strain>
    </source>
</reference>
<dbReference type="Pfam" id="PF12833">
    <property type="entry name" value="HTH_18"/>
    <property type="match status" value="1"/>
</dbReference>
<dbReference type="AlphaFoldDB" id="A0A363NTD4"/>
<dbReference type="InterPro" id="IPR053142">
    <property type="entry name" value="PchR_regulatory_protein"/>
</dbReference>
<dbReference type="SMART" id="SM00342">
    <property type="entry name" value="HTH_ARAC"/>
    <property type="match status" value="1"/>
</dbReference>
<keyword evidence="2" id="KW-0238">DNA-binding</keyword>
<dbReference type="PANTHER" id="PTHR47893">
    <property type="entry name" value="REGULATORY PROTEIN PCHR"/>
    <property type="match status" value="1"/>
</dbReference>
<comment type="caution">
    <text evidence="5">The sequence shown here is derived from an EMBL/GenBank/DDBJ whole genome shotgun (WGS) entry which is preliminary data.</text>
</comment>
<dbReference type="OrthoDB" id="799767at2"/>
<dbReference type="RefSeq" id="WP_108633916.1">
    <property type="nucleotide sequence ID" value="NZ_QCXX01000003.1"/>
</dbReference>
<evidence type="ECO:0000256" key="3">
    <source>
        <dbReference type="ARBA" id="ARBA00023163"/>
    </source>
</evidence>
<dbReference type="PROSITE" id="PS01124">
    <property type="entry name" value="HTH_ARAC_FAMILY_2"/>
    <property type="match status" value="1"/>
</dbReference>
<keyword evidence="6" id="KW-1185">Reference proteome</keyword>
<keyword evidence="1" id="KW-0805">Transcription regulation</keyword>
<dbReference type="PANTHER" id="PTHR47893:SF1">
    <property type="entry name" value="REGULATORY PROTEIN PCHR"/>
    <property type="match status" value="1"/>
</dbReference>
<dbReference type="InterPro" id="IPR018060">
    <property type="entry name" value="HTH_AraC"/>
</dbReference>
<sequence length="338" mass="39255">MNIEFLNSDRKQLISSLKEPEGYLIPQEQNIIETLDFKNGKELYEERKRIHLDGVYINFYKRSSAEERVIWVRSDAPYIQMHFEISGGSAYYYHKNKKFAVLTSKGEFNTFYVPYLDGKLIDPPCKNATTVEIEFSESWIREHIGDASSLTMNFVDDIAAHRPSLLGGKAHIITPQISKTISELYECPYTGHIKRLYLEAKLMELLAHQLHGVHAIANINQLNKLSKLNIENLHFIKEMLISNLAKNYTIEELSYLSMMNRTKLQAGFKELFGHTIHDFIVQKRMQLAYHLLTESYANHWNISEIARRVGYLRSNHFSAAFKKEFGVSPGRFLKNKIE</sequence>
<evidence type="ECO:0000313" key="6">
    <source>
        <dbReference type="Proteomes" id="UP000250831"/>
    </source>
</evidence>
<dbReference type="InterPro" id="IPR009057">
    <property type="entry name" value="Homeodomain-like_sf"/>
</dbReference>
<dbReference type="EMBL" id="QCXX01000003">
    <property type="protein sequence ID" value="PUV23988.1"/>
    <property type="molecule type" value="Genomic_DNA"/>
</dbReference>
<dbReference type="GO" id="GO:0003700">
    <property type="term" value="F:DNA-binding transcription factor activity"/>
    <property type="evidence" value="ECO:0007669"/>
    <property type="project" value="InterPro"/>
</dbReference>
<accession>A0A363NTD4</accession>
<evidence type="ECO:0000256" key="2">
    <source>
        <dbReference type="ARBA" id="ARBA00023125"/>
    </source>
</evidence>
<protein>
    <submittedName>
        <fullName evidence="5">AraC family transcriptional regulator</fullName>
    </submittedName>
</protein>
<gene>
    <name evidence="5" type="ORF">DCO56_11465</name>
</gene>
<name>A0A363NTD4_9SPHI</name>
<dbReference type="Gene3D" id="1.10.10.60">
    <property type="entry name" value="Homeodomain-like"/>
    <property type="match status" value="2"/>
</dbReference>
<organism evidence="5 6">
    <name type="scientific">Sphingobacterium athyrii</name>
    <dbReference type="NCBI Taxonomy" id="2152717"/>
    <lineage>
        <taxon>Bacteria</taxon>
        <taxon>Pseudomonadati</taxon>
        <taxon>Bacteroidota</taxon>
        <taxon>Sphingobacteriia</taxon>
        <taxon>Sphingobacteriales</taxon>
        <taxon>Sphingobacteriaceae</taxon>
        <taxon>Sphingobacterium</taxon>
    </lineage>
</organism>
<dbReference type="SUPFAM" id="SSF46689">
    <property type="entry name" value="Homeodomain-like"/>
    <property type="match status" value="2"/>
</dbReference>
<proteinExistence type="predicted"/>
<evidence type="ECO:0000256" key="1">
    <source>
        <dbReference type="ARBA" id="ARBA00023015"/>
    </source>
</evidence>
<dbReference type="PRINTS" id="PR00032">
    <property type="entry name" value="HTHARAC"/>
</dbReference>
<keyword evidence="3" id="KW-0804">Transcription</keyword>
<evidence type="ECO:0000313" key="5">
    <source>
        <dbReference type="EMBL" id="PUV23988.1"/>
    </source>
</evidence>
<evidence type="ECO:0000259" key="4">
    <source>
        <dbReference type="PROSITE" id="PS01124"/>
    </source>
</evidence>